<name>A0ABY7U7W0_9CORY</name>
<feature type="region of interest" description="Disordered" evidence="2">
    <location>
        <begin position="28"/>
        <end position="47"/>
    </location>
</feature>
<evidence type="ECO:0000256" key="2">
    <source>
        <dbReference type="SAM" id="MobiDB-lite"/>
    </source>
</evidence>
<dbReference type="Gene3D" id="3.30.70.360">
    <property type="match status" value="1"/>
</dbReference>
<reference evidence="4 5" key="1">
    <citation type="submission" date="2020-10" db="EMBL/GenBank/DDBJ databases">
        <title>Complete genome sequence of Corynebacterium massiliense DSM 45435, type strain of Corynebacterium massiliense.</title>
        <authorList>
            <person name="Busche T."/>
            <person name="Kalinowski J."/>
            <person name="Ruckert C."/>
        </authorList>
    </citation>
    <scope>NUCLEOTIDE SEQUENCE [LARGE SCALE GENOMIC DNA]</scope>
    <source>
        <strain evidence="4 5">DSM 45435</strain>
    </source>
</reference>
<dbReference type="RefSeq" id="WP_022863655.1">
    <property type="nucleotide sequence ID" value="NZ_ATVG01000013.1"/>
</dbReference>
<dbReference type="PIRSF" id="PIRSF037226">
    <property type="entry name" value="Amidohydrolase_ACY1L2_prd"/>
    <property type="match status" value="1"/>
</dbReference>
<dbReference type="InterPro" id="IPR052030">
    <property type="entry name" value="Peptidase_M20/M20A_hydrolases"/>
</dbReference>
<sequence>MTDHPDISEPAEPSTAYLDITGRAVRRQVKKVQEAEPTPSSAEAYPGQRDLWRAVDREVDAYTEELTALADDLHAHPELAFAEHRSMAVLADAVERHGYPTQRGVHGVETAFAAEWSAPDFDPDAHPTVMVMAEYDALPGIGHGCGHNVIAAAGLGAFWAAASASAAAGLRGRIVLLGTPAEEGHTGKEYLIRGGCLQGVDAAVMMHGFAYDSPAHTWVDRRFLRVRYTGVAAHASAQPFMGRNALDAVSLAYQGLGLLRQQMPPSDRLHAIITSGGDSPNVIPNCAEMELYVRSSQTATLIDLSERVANVLDGAALMSGCGVEVDWDVHPMSLPVRNNSALVDRFSETQRARGRVPLPAGTLPESLSASTDFGNVSHLVPGLHPMVKMAASDVALHTEDFAAAAGSPAAHRAVVDSAAGLGQVVCDLLADGDLLAVARADFERAGGVQAVADLER</sequence>
<dbReference type="InterPro" id="IPR002933">
    <property type="entry name" value="Peptidase_M20"/>
</dbReference>
<keyword evidence="4" id="KW-0378">Hydrolase</keyword>
<protein>
    <recommendedName>
        <fullName evidence="1">Peptidase M20 domain-containing protein 2</fullName>
    </recommendedName>
</protein>
<dbReference type="EMBL" id="CP063189">
    <property type="protein sequence ID" value="WCZ32054.1"/>
    <property type="molecule type" value="Genomic_DNA"/>
</dbReference>
<evidence type="ECO:0000313" key="4">
    <source>
        <dbReference type="EMBL" id="WCZ32054.1"/>
    </source>
</evidence>
<dbReference type="Proteomes" id="UP001220064">
    <property type="component" value="Chromosome"/>
</dbReference>
<dbReference type="Pfam" id="PF07687">
    <property type="entry name" value="M20_dimer"/>
    <property type="match status" value="1"/>
</dbReference>
<dbReference type="CDD" id="cd03887">
    <property type="entry name" value="M20_Acy1L2"/>
    <property type="match status" value="1"/>
</dbReference>
<dbReference type="InterPro" id="IPR036264">
    <property type="entry name" value="Bact_exopeptidase_dim_dom"/>
</dbReference>
<dbReference type="InterPro" id="IPR011650">
    <property type="entry name" value="Peptidase_M20_dimer"/>
</dbReference>
<dbReference type="InterPro" id="IPR017144">
    <property type="entry name" value="Xaa-Arg_dipeptidase"/>
</dbReference>
<feature type="region of interest" description="Disordered" evidence="2">
    <location>
        <begin position="1"/>
        <end position="20"/>
    </location>
</feature>
<accession>A0ABY7U7W0</accession>
<gene>
    <name evidence="4" type="primary">abgB</name>
    <name evidence="4" type="ORF">CMASS_02980</name>
</gene>
<proteinExistence type="inferred from homology"/>
<dbReference type="PANTHER" id="PTHR30575">
    <property type="entry name" value="PEPTIDASE M20"/>
    <property type="match status" value="1"/>
</dbReference>
<comment type="similarity">
    <text evidence="1">Belongs to the peptidase M20A family.</text>
</comment>
<organism evidence="4 5">
    <name type="scientific">Corynebacterium massiliense DSM 45435</name>
    <dbReference type="NCBI Taxonomy" id="1121364"/>
    <lineage>
        <taxon>Bacteria</taxon>
        <taxon>Bacillati</taxon>
        <taxon>Actinomycetota</taxon>
        <taxon>Actinomycetes</taxon>
        <taxon>Mycobacteriales</taxon>
        <taxon>Corynebacteriaceae</taxon>
        <taxon>Corynebacterium</taxon>
    </lineage>
</organism>
<dbReference type="SUPFAM" id="SSF55031">
    <property type="entry name" value="Bacterial exopeptidase dimerisation domain"/>
    <property type="match status" value="1"/>
</dbReference>
<dbReference type="GO" id="GO:0016787">
    <property type="term" value="F:hydrolase activity"/>
    <property type="evidence" value="ECO:0007669"/>
    <property type="project" value="UniProtKB-KW"/>
</dbReference>
<dbReference type="Pfam" id="PF01546">
    <property type="entry name" value="Peptidase_M20"/>
    <property type="match status" value="1"/>
</dbReference>
<evidence type="ECO:0000313" key="5">
    <source>
        <dbReference type="Proteomes" id="UP001220064"/>
    </source>
</evidence>
<keyword evidence="5" id="KW-1185">Reference proteome</keyword>
<evidence type="ECO:0000259" key="3">
    <source>
        <dbReference type="Pfam" id="PF07687"/>
    </source>
</evidence>
<evidence type="ECO:0000256" key="1">
    <source>
        <dbReference type="PIRNR" id="PIRNR037226"/>
    </source>
</evidence>
<dbReference type="SUPFAM" id="SSF53187">
    <property type="entry name" value="Zn-dependent exopeptidases"/>
    <property type="match status" value="1"/>
</dbReference>
<feature type="domain" description="Peptidase M20 dimerisation" evidence="3">
    <location>
        <begin position="225"/>
        <end position="313"/>
    </location>
</feature>
<dbReference type="Gene3D" id="3.40.630.10">
    <property type="entry name" value="Zn peptidases"/>
    <property type="match status" value="1"/>
</dbReference>
<dbReference type="InterPro" id="IPR017439">
    <property type="entry name" value="Amidohydrolase"/>
</dbReference>
<dbReference type="PANTHER" id="PTHR30575:SF3">
    <property type="entry name" value="PEPTIDASE M20 DIMERISATION DOMAIN-CONTAINING PROTEIN"/>
    <property type="match status" value="1"/>
</dbReference>
<dbReference type="NCBIfam" id="TIGR01891">
    <property type="entry name" value="amidohydrolases"/>
    <property type="match status" value="1"/>
</dbReference>